<name>A0AAI8YDX0_9PEZI</name>
<protein>
    <submittedName>
        <fullName evidence="1">Uu.00g040330.m01.CDS01</fullName>
    </submittedName>
</protein>
<dbReference type="SUPFAM" id="SSF52266">
    <property type="entry name" value="SGNH hydrolase"/>
    <property type="match status" value="1"/>
</dbReference>
<keyword evidence="2" id="KW-1185">Reference proteome</keyword>
<proteinExistence type="predicted"/>
<reference evidence="1" key="1">
    <citation type="submission" date="2023-10" db="EMBL/GenBank/DDBJ databases">
        <authorList>
            <person name="Hackl T."/>
        </authorList>
    </citation>
    <scope>NUCLEOTIDE SEQUENCE</scope>
</reference>
<evidence type="ECO:0000313" key="1">
    <source>
        <dbReference type="EMBL" id="CAJ2501180.1"/>
    </source>
</evidence>
<comment type="caution">
    <text evidence="1">The sequence shown here is derived from an EMBL/GenBank/DDBJ whole genome shotgun (WGS) entry which is preliminary data.</text>
</comment>
<evidence type="ECO:0000313" key="2">
    <source>
        <dbReference type="Proteomes" id="UP001295740"/>
    </source>
</evidence>
<gene>
    <name evidence="1" type="ORF">KHLLAP_LOCUS1648</name>
</gene>
<dbReference type="Proteomes" id="UP001295740">
    <property type="component" value="Unassembled WGS sequence"/>
</dbReference>
<dbReference type="InterPro" id="IPR053140">
    <property type="entry name" value="GDSL_Rv0518-like"/>
</dbReference>
<dbReference type="PANTHER" id="PTHR43784:SF3">
    <property type="entry name" value="GDSL FAMILY LIPASE"/>
    <property type="match status" value="1"/>
</dbReference>
<organism evidence="1 2">
    <name type="scientific">Anthostomella pinea</name>
    <dbReference type="NCBI Taxonomy" id="933095"/>
    <lineage>
        <taxon>Eukaryota</taxon>
        <taxon>Fungi</taxon>
        <taxon>Dikarya</taxon>
        <taxon>Ascomycota</taxon>
        <taxon>Pezizomycotina</taxon>
        <taxon>Sordariomycetes</taxon>
        <taxon>Xylariomycetidae</taxon>
        <taxon>Xylariales</taxon>
        <taxon>Xylariaceae</taxon>
        <taxon>Anthostomella</taxon>
    </lineage>
</organism>
<accession>A0AAI8YDX0</accession>
<dbReference type="EMBL" id="CAUWAG010000003">
    <property type="protein sequence ID" value="CAJ2501180.1"/>
    <property type="molecule type" value="Genomic_DNA"/>
</dbReference>
<dbReference type="AlphaFoldDB" id="A0AAI8YDX0"/>
<dbReference type="PANTHER" id="PTHR43784">
    <property type="entry name" value="GDSL-LIKE LIPASE/ACYLHYDROLASE, PUTATIVE (AFU_ORTHOLOGUE AFUA_2G00820)-RELATED"/>
    <property type="match status" value="1"/>
</dbReference>
<sequence>MVYEGVNNIGTRLIAAIEQMITRMQAFGIPVFRCTSQTYTNAERDRTHQNVNAWIRSSGRFDGVVDFDAAVWNSSQPDMLRTEYDSATICT</sequence>